<dbReference type="RefSeq" id="WP_314016413.1">
    <property type="nucleotide sequence ID" value="NZ_JAVTTP010000001.1"/>
</dbReference>
<name>A0ABU3L900_9FLAO</name>
<reference evidence="2 3" key="1">
    <citation type="submission" date="2023-09" db="EMBL/GenBank/DDBJ databases">
        <title>Novel taxa isolated from Blanes Bay.</title>
        <authorList>
            <person name="Rey-Velasco X."/>
            <person name="Lucena T."/>
        </authorList>
    </citation>
    <scope>NUCLEOTIDE SEQUENCE [LARGE SCALE GENOMIC DNA]</scope>
    <source>
        <strain evidence="2 3">S334</strain>
    </source>
</reference>
<proteinExistence type="predicted"/>
<dbReference type="Pfam" id="PF13585">
    <property type="entry name" value="CHU_C"/>
    <property type="match status" value="1"/>
</dbReference>
<evidence type="ECO:0000313" key="3">
    <source>
        <dbReference type="Proteomes" id="UP001250656"/>
    </source>
</evidence>
<keyword evidence="3" id="KW-1185">Reference proteome</keyword>
<protein>
    <submittedName>
        <fullName evidence="2">T9SS type B sorting domain-containing protein</fullName>
    </submittedName>
</protein>
<comment type="caution">
    <text evidence="2">The sequence shown here is derived from an EMBL/GenBank/DDBJ whole genome shotgun (WGS) entry which is preliminary data.</text>
</comment>
<dbReference type="Pfam" id="PF13573">
    <property type="entry name" value="SprB"/>
    <property type="match status" value="2"/>
</dbReference>
<dbReference type="InterPro" id="IPR025667">
    <property type="entry name" value="SprB_repeat"/>
</dbReference>
<accession>A0ABU3L900</accession>
<dbReference type="Proteomes" id="UP001250656">
    <property type="component" value="Unassembled WGS sequence"/>
</dbReference>
<dbReference type="NCBIfam" id="TIGR04131">
    <property type="entry name" value="Bac_Flav_CTERM"/>
    <property type="match status" value="1"/>
</dbReference>
<evidence type="ECO:0000313" key="2">
    <source>
        <dbReference type="EMBL" id="MDT7830160.1"/>
    </source>
</evidence>
<gene>
    <name evidence="2" type="ORF">RQM65_15945</name>
</gene>
<organism evidence="2 3">
    <name type="scientific">Pricia mediterranea</name>
    <dbReference type="NCBI Taxonomy" id="3076079"/>
    <lineage>
        <taxon>Bacteria</taxon>
        <taxon>Pseudomonadati</taxon>
        <taxon>Bacteroidota</taxon>
        <taxon>Flavobacteriia</taxon>
        <taxon>Flavobacteriales</taxon>
        <taxon>Flavobacteriaceae</taxon>
        <taxon>Pricia</taxon>
    </lineage>
</organism>
<dbReference type="EMBL" id="JAVTTP010000001">
    <property type="protein sequence ID" value="MDT7830160.1"/>
    <property type="molecule type" value="Genomic_DNA"/>
</dbReference>
<evidence type="ECO:0000256" key="1">
    <source>
        <dbReference type="SAM" id="MobiDB-lite"/>
    </source>
</evidence>
<feature type="region of interest" description="Disordered" evidence="1">
    <location>
        <begin position="2171"/>
        <end position="2190"/>
    </location>
</feature>
<sequence>MLPKKQRQFLYVLVLFVFSAIGTTAIANNKVHVIFTEVAAAVKEATTSKKEPANLIRETTPKGIKGSSKNNLGSSAAAPMFATIIQGADVEVTCSNDGATVARFNLCGDSDDRTITLSGSNGSASWQRLGGSCGPDINQNCPNTTNSCYSPVATGPVFNLDASTISATTGAEFRVVTNGQTYYFKVKKSTITQTFVKNDYICGVPGRIQITGLSSAYEFSIDNGSGFGPWQGPIFNDLDPGTYIAKARLRNTANTCEYPYAPIVIEERNIDIDVSFTDAQCSGDTGTVTVTAGNVPGPYKYTLLDDTGTAQEFTAFIPDNPYTFSAVGFGTYTVQVETVQCTGDPLNGIDPPRQDRDTSNNPIIIGAGVTALDARAEANNSFSAACGINSVDITVFTSGGTAPYTYIVNGSGPSSPSYTNSRIETVTSAGTYDFLITDANGCTITASANVAELTPPDITVSGVDGTCTNGGARLEFSIVDAKGYDLRFRADPGDSWSSNPMLSVTAGTYNTIEVQYESGAFSCILTLPTSVTVTEVGTITGNAIKNFDVSCNLGGGTTGGEIEFTGPFTGGSGSGYQFSLDGSNFSGTTLYSGLTAGTYTPVIIDGGGCRRELTAITINGVTPPTNLAFAQSNINCGLGTSDVQLTPTSVNPIATYEITSPITASNATGLFSGLNTGTTYSFRIIDDQNCSYTETFTPVTISSIRARVKSGGDLRVCTGDTDGSGTYLIDGFGNNYTYHINGGPESAPQNAGEVDLPLSGAGTYTITVTDVDTGCTDTASFDIEEPTNPISLGGDVRAMSCANSNRGRVRANASGGWGGYEYTLTYPDATTNTKTNRTFNNLTQAGNYTLSVEDAEGCVDSFAFTLTQIDAPSIVLDPGASDYCFEPGTGATIGVTPTAGTAALGTHGYRINGGPLQPSPVFTGLAPGDYTIEVVDGNNCRDAVSTTVAPQLRVTGNVVAEIPCGGSDGRIRVNVSGGYGMTQFEVSDDGGTTFESAVTSSIEPFNYDTNTPGDYVFRITDAEGCTAESSPIRLDPPINIAAAAWTSVPVSCGGTANGRVTIIPDGTSGIPPYEVNFDGRGWTTQTVYSNLASGSYPYLVRDARGCETVIDNAVVTTDNTLSPDATVSQITATCATGAVSGGIQINNVVDGSENFSFRIEDENGNIVTQQDNVTRASLPISINDSGLIPGDYTVITLDANGCTDIDTVEITQAQVTVTPLPVPAPTCSATGFSETVNIVGGTGPFLIRLENDPAPAVAPNNSSTQHTFVGLQFGVTYTVEVTDTFTGCVYLDEIPPISGPSPLNVTASSTAGVCDTNRNGEISYTINGFAPGDNLQINIMDNQDGTVSSIQTVAPGTVPFSDSHAAIAGDYQIIVTNLTDNCSDAIGVIIEENLPAIDILTEEAANCNAEGQITVQGRGGDGGPYEYFFQPQGNPEPTSGDPGWTTETTFVALAGTYDIYVRDASGCTSFDIATIINLDPDLVAPIIDVTNQCIVTAISFDVRVTMPLTTDTPRFTLGGDTQFGTNMGNGVFEYTYQVSSPGTYTVDVVDANGCTSQGTAEVYEFLSASGDFSTDPTCNAADGIITMNVSGGSNNFDYQLQDSGGTDIGTPVTGDRDDGIITGVGPGSYQVEVTDNETGCTFDIGVQLDAAVSPVINNESKQDITCFGSNDGTIDIVLNPLSAVDTPIEFILNNFDTTAEITRNTTGSFIGLPPARYQVEVVTARNCSVLSSIIEIIEPDDFAITASAPDFTCEPAANRFSSTIITVDDPAASATPGTVGSGYQYSIEGFFNYQSANTFEIVDNGSPRNITVYAIDGNGCQTTFDLPTINLPADVVPTLSVLAPLNCANPEQVEISVTGTTDFTVLTTGPGSTIVADVSVTGGGPATVLLPDAGDYFFVVRDDSPGGCSYPLPVHTVNLPINPTVTITEANPVRCNTPGNTGTLFIEVSDYTGTYDYHVYEASDTGKTTPIISGNFDTANFPDINGDAARTGGLPGGNYFVEVIATDVPFCSADSGVATISVPNGTLGVVAMEVGNVTCDDNQGRILAAGSGGWDNNPYEYRLLYDSGAGFVEVVPFGTSNEFDNLSSGDYQVEIRDVEGCTEIDTINLPPVPAINAGIREPQDLVCPGGNNAVLEAYNLSTNTPGAEGGVVGAGYKYQLIYLDSNTTGLPTPSGLDERDRSGLQDDPTFTGTSGGVISAGWYAIEVTSSYNCSFVTPPYEVVPPPPVNPRLVQTQVPGCGGRGEMELAIENPDPDPTVVYEYIMVEDGVQIGTYADMTGTSFRFPGDAGITYQVDVRKKNVSNVCAAVRSNGITMTDASGITLLPNAPDDISCASENDGRIESFTNGGVGNEVFSLYIGDPVDAFTPDSGARLIRTQDFGTFEGLDEESTDYYIAVTSGITCSDIAGPFSIVRPDPILFTSSETPVSCTGEADGSITLEVNSGGVGLIQFAIAPNFNEFFSDAANPGIYTFENLAAGDYEILIQDENGCFEKDVITVTEPDELMTTDITTTPETCIMAADGTGQLTVVGGTPFVDNTDPLNPIEYYETKLIGPGSDGSEMYERNDNLYFENLAGGMSYIVFVQDANLCETFVEMPIEIGVELAAEPIVQYGCEGIFPNSTTHIALEDESRLSEILFALDPIDPTDAITAMATDVRTWGDLPAGNHTVYIYHENGCTNSVEFTIDAYDPLTLDAQKTAPNELTAIAAGGFGGYEYFFNGQSYGNEGIYTTTESGTVEVRVVDERGCVAVASIPFEFTGMLEIPNFFTPNGDNENDFWSPNNREYFPDIEVIIYDRYGRVVAELNQVSEWDGLYEGKELPTGDYWYVVNQNDKRETRYVGHFTLYR</sequence>
<dbReference type="InterPro" id="IPR026341">
    <property type="entry name" value="T9SS_type_B"/>
</dbReference>